<dbReference type="AlphaFoldDB" id="X0V3M1"/>
<protein>
    <submittedName>
        <fullName evidence="2">Uncharacterized protein</fullName>
    </submittedName>
</protein>
<accession>X0V3M1</accession>
<organism evidence="2">
    <name type="scientific">marine sediment metagenome</name>
    <dbReference type="NCBI Taxonomy" id="412755"/>
    <lineage>
        <taxon>unclassified sequences</taxon>
        <taxon>metagenomes</taxon>
        <taxon>ecological metagenomes</taxon>
    </lineage>
</organism>
<reference evidence="2" key="1">
    <citation type="journal article" date="2014" name="Front. Microbiol.">
        <title>High frequency of phylogenetically diverse reductive dehalogenase-homologous genes in deep subseafloor sedimentary metagenomes.</title>
        <authorList>
            <person name="Kawai M."/>
            <person name="Futagami T."/>
            <person name="Toyoda A."/>
            <person name="Takaki Y."/>
            <person name="Nishi S."/>
            <person name="Hori S."/>
            <person name="Arai W."/>
            <person name="Tsubouchi T."/>
            <person name="Morono Y."/>
            <person name="Uchiyama I."/>
            <person name="Ito T."/>
            <person name="Fujiyama A."/>
            <person name="Inagaki F."/>
            <person name="Takami H."/>
        </authorList>
    </citation>
    <scope>NUCLEOTIDE SEQUENCE</scope>
    <source>
        <strain evidence="2">Expedition CK06-06</strain>
    </source>
</reference>
<evidence type="ECO:0000313" key="2">
    <source>
        <dbReference type="EMBL" id="GAG07113.1"/>
    </source>
</evidence>
<evidence type="ECO:0000256" key="1">
    <source>
        <dbReference type="SAM" id="MobiDB-lite"/>
    </source>
</evidence>
<feature type="non-terminal residue" evidence="2">
    <location>
        <position position="59"/>
    </location>
</feature>
<gene>
    <name evidence="2" type="ORF">S01H1_32936</name>
</gene>
<dbReference type="EMBL" id="BARS01020424">
    <property type="protein sequence ID" value="GAG07113.1"/>
    <property type="molecule type" value="Genomic_DNA"/>
</dbReference>
<feature type="region of interest" description="Disordered" evidence="1">
    <location>
        <begin position="14"/>
        <end position="33"/>
    </location>
</feature>
<proteinExistence type="predicted"/>
<sequence length="59" mass="6191">MVFLALTASRYDPRAQGARTGGLSGAVGASSPLEDAVCPFGKRAKPRFSRAEWGPTAPR</sequence>
<name>X0V3M1_9ZZZZ</name>
<comment type="caution">
    <text evidence="2">The sequence shown here is derived from an EMBL/GenBank/DDBJ whole genome shotgun (WGS) entry which is preliminary data.</text>
</comment>